<feature type="transmembrane region" description="Helical" evidence="14">
    <location>
        <begin position="29"/>
        <end position="54"/>
    </location>
</feature>
<dbReference type="InterPro" id="IPR000725">
    <property type="entry name" value="Olfact_rcpt"/>
</dbReference>
<dbReference type="OrthoDB" id="9975554at2759"/>
<reference evidence="16" key="1">
    <citation type="submission" date="2025-08" db="UniProtKB">
        <authorList>
            <consortium name="Ensembl"/>
        </authorList>
    </citation>
    <scope>IDENTIFICATION</scope>
</reference>
<evidence type="ECO:0000256" key="2">
    <source>
        <dbReference type="ARBA" id="ARBA00022475"/>
    </source>
</evidence>
<keyword evidence="7 13" id="KW-0297">G-protein coupled receptor</keyword>
<dbReference type="Proteomes" id="UP000694389">
    <property type="component" value="Unassembled WGS sequence"/>
</dbReference>
<comment type="similarity">
    <text evidence="13">Belongs to the G-protein coupled receptor 1 family.</text>
</comment>
<keyword evidence="9" id="KW-1015">Disulfide bond</keyword>
<reference evidence="16" key="2">
    <citation type="submission" date="2025-09" db="UniProtKB">
        <authorList>
            <consortium name="Ensembl"/>
        </authorList>
    </citation>
    <scope>IDENTIFICATION</scope>
</reference>
<keyword evidence="5 14" id="KW-0552">Olfaction</keyword>
<proteinExistence type="inferred from homology"/>
<dbReference type="GO" id="GO:0004984">
    <property type="term" value="F:olfactory receptor activity"/>
    <property type="evidence" value="ECO:0007669"/>
    <property type="project" value="InterPro"/>
</dbReference>
<keyword evidence="11" id="KW-0325">Glycoprotein</keyword>
<evidence type="ECO:0000256" key="1">
    <source>
        <dbReference type="ARBA" id="ARBA00004651"/>
    </source>
</evidence>
<dbReference type="InterPro" id="IPR017452">
    <property type="entry name" value="GPCR_Rhodpsn_7TM"/>
</dbReference>
<dbReference type="GO" id="GO:0004930">
    <property type="term" value="F:G protein-coupled receptor activity"/>
    <property type="evidence" value="ECO:0007669"/>
    <property type="project" value="UniProtKB-KW"/>
</dbReference>
<keyword evidence="10 13" id="KW-0675">Receptor</keyword>
<feature type="transmembrane region" description="Helical" evidence="14">
    <location>
        <begin position="241"/>
        <end position="261"/>
    </location>
</feature>
<feature type="transmembrane region" description="Helical" evidence="14">
    <location>
        <begin position="144"/>
        <end position="161"/>
    </location>
</feature>
<feature type="transmembrane region" description="Helical" evidence="14">
    <location>
        <begin position="281"/>
        <end position="299"/>
    </location>
</feature>
<feature type="transmembrane region" description="Helical" evidence="14">
    <location>
        <begin position="63"/>
        <end position="86"/>
    </location>
</feature>
<dbReference type="InterPro" id="IPR000276">
    <property type="entry name" value="GPCR_Rhodpsn"/>
</dbReference>
<dbReference type="SUPFAM" id="SSF81321">
    <property type="entry name" value="Family A G protein-coupled receptor-like"/>
    <property type="match status" value="1"/>
</dbReference>
<dbReference type="PROSITE" id="PS50262">
    <property type="entry name" value="G_PROTEIN_RECEP_F1_2"/>
    <property type="match status" value="1"/>
</dbReference>
<evidence type="ECO:0000256" key="8">
    <source>
        <dbReference type="ARBA" id="ARBA00023136"/>
    </source>
</evidence>
<dbReference type="PRINTS" id="PR00245">
    <property type="entry name" value="OLFACTORYR"/>
</dbReference>
<comment type="subcellular location">
    <subcellularLocation>
        <location evidence="1 14">Cell membrane</location>
        <topology evidence="1 14">Multi-pass membrane protein</topology>
    </subcellularLocation>
</comment>
<feature type="domain" description="G-protein coupled receptors family 1 profile" evidence="15">
    <location>
        <begin position="44"/>
        <end position="296"/>
    </location>
</feature>
<evidence type="ECO:0000256" key="3">
    <source>
        <dbReference type="ARBA" id="ARBA00022606"/>
    </source>
</evidence>
<dbReference type="GO" id="GO:0005886">
    <property type="term" value="C:plasma membrane"/>
    <property type="evidence" value="ECO:0007669"/>
    <property type="project" value="UniProtKB-SubCell"/>
</dbReference>
<evidence type="ECO:0000259" key="15">
    <source>
        <dbReference type="PROSITE" id="PS50262"/>
    </source>
</evidence>
<dbReference type="GeneID" id="127363810"/>
<keyword evidence="12 13" id="KW-0807">Transducer</keyword>
<evidence type="ECO:0000256" key="14">
    <source>
        <dbReference type="RuleBase" id="RU363047"/>
    </source>
</evidence>
<organism evidence="16 17">
    <name type="scientific">Dicentrarchus labrax</name>
    <name type="common">European seabass</name>
    <name type="synonym">Morone labrax</name>
    <dbReference type="NCBI Taxonomy" id="13489"/>
    <lineage>
        <taxon>Eukaryota</taxon>
        <taxon>Metazoa</taxon>
        <taxon>Chordata</taxon>
        <taxon>Craniata</taxon>
        <taxon>Vertebrata</taxon>
        <taxon>Euteleostomi</taxon>
        <taxon>Actinopterygii</taxon>
        <taxon>Neopterygii</taxon>
        <taxon>Teleostei</taxon>
        <taxon>Neoteleostei</taxon>
        <taxon>Acanthomorphata</taxon>
        <taxon>Eupercaria</taxon>
        <taxon>Moronidae</taxon>
        <taxon>Dicentrarchus</taxon>
    </lineage>
</organism>
<evidence type="ECO:0000256" key="11">
    <source>
        <dbReference type="ARBA" id="ARBA00023180"/>
    </source>
</evidence>
<dbReference type="OMA" id="WFFFILY"/>
<name>A0A8P4KMT3_DICLA</name>
<evidence type="ECO:0000256" key="12">
    <source>
        <dbReference type="ARBA" id="ARBA00023224"/>
    </source>
</evidence>
<evidence type="ECO:0000313" key="16">
    <source>
        <dbReference type="Ensembl" id="ENSDLAP00005074109.1"/>
    </source>
</evidence>
<evidence type="ECO:0000256" key="4">
    <source>
        <dbReference type="ARBA" id="ARBA00022692"/>
    </source>
</evidence>
<dbReference type="InterPro" id="IPR050939">
    <property type="entry name" value="Olfactory_GPCR1"/>
</dbReference>
<dbReference type="FunFam" id="1.20.1070.10:FF:000024">
    <property type="entry name" value="Olfactory receptor"/>
    <property type="match status" value="1"/>
</dbReference>
<dbReference type="Ensembl" id="ENSDLAT00005081573.1">
    <property type="protein sequence ID" value="ENSDLAP00005074109.1"/>
    <property type="gene ID" value="ENSDLAG00005034896.1"/>
</dbReference>
<evidence type="ECO:0000256" key="9">
    <source>
        <dbReference type="ARBA" id="ARBA00023157"/>
    </source>
</evidence>
<dbReference type="RefSeq" id="XP_051256697.1">
    <property type="nucleotide sequence ID" value="XM_051400737.1"/>
</dbReference>
<dbReference type="PANTHER" id="PTHR24242:SF227">
    <property type="entry name" value="OLFACTORY RECEPTOR"/>
    <property type="match status" value="1"/>
</dbReference>
<evidence type="ECO:0000256" key="5">
    <source>
        <dbReference type="ARBA" id="ARBA00022725"/>
    </source>
</evidence>
<keyword evidence="4 13" id="KW-0812">Transmembrane</keyword>
<dbReference type="PRINTS" id="PR00237">
    <property type="entry name" value="GPCRRHODOPSN"/>
</dbReference>
<evidence type="ECO:0000256" key="13">
    <source>
        <dbReference type="RuleBase" id="RU000688"/>
    </source>
</evidence>
<dbReference type="GeneTree" id="ENSGT00940000161369"/>
<keyword evidence="17" id="KW-1185">Reference proteome</keyword>
<gene>
    <name evidence="16" type="primary">LOC127363810</name>
</gene>
<dbReference type="PANTHER" id="PTHR24242">
    <property type="entry name" value="G-PROTEIN COUPLED RECEPTOR"/>
    <property type="match status" value="1"/>
</dbReference>
<sequence length="332" mass="38006">MVQVDENYTQVSEFVIVGFPSLQPGDFNLVAWFFFFLYVATVGGNLLLVVLFALERSLQKPMYIVMVSLALSDIGFATVVLPKLTARYWWNDGSLGFHTCHFQRHMIHYFGSLNSLILLTMALDRYVAICFPLRYPMVMTNQTMTGLTVFCWVVAHIFPGISTINFTMMPFCGPNQILQAFCDTLSLKALVCRDTGELYSKAFTVAMFILYVPLSFIILSYIFIIISVLRMASGQGRRKTFSTCATQGCIISIYYIPRFFVYSTPFFPNLTMTADKRIATILFYSLFPPLINPFIYCLRTKEIKQIFARWIWRQKGIAPKKQGQIEAITKSQ</sequence>
<protein>
    <recommendedName>
        <fullName evidence="14">Olfactory receptor</fullName>
    </recommendedName>
</protein>
<dbReference type="AlphaFoldDB" id="A0A8P4KMT3"/>
<evidence type="ECO:0000256" key="7">
    <source>
        <dbReference type="ARBA" id="ARBA00023040"/>
    </source>
</evidence>
<feature type="transmembrane region" description="Helical" evidence="14">
    <location>
        <begin position="106"/>
        <end position="123"/>
    </location>
</feature>
<dbReference type="Gene3D" id="1.20.1070.10">
    <property type="entry name" value="Rhodopsin 7-helix transmembrane proteins"/>
    <property type="match status" value="1"/>
</dbReference>
<keyword evidence="6 14" id="KW-1133">Transmembrane helix</keyword>
<accession>A0A8P4KMT3</accession>
<evidence type="ECO:0000256" key="6">
    <source>
        <dbReference type="ARBA" id="ARBA00022989"/>
    </source>
</evidence>
<dbReference type="Pfam" id="PF13853">
    <property type="entry name" value="7tm_4"/>
    <property type="match status" value="1"/>
</dbReference>
<keyword evidence="2 14" id="KW-1003">Cell membrane</keyword>
<evidence type="ECO:0000313" key="17">
    <source>
        <dbReference type="Proteomes" id="UP000694389"/>
    </source>
</evidence>
<evidence type="ECO:0000256" key="10">
    <source>
        <dbReference type="ARBA" id="ARBA00023170"/>
    </source>
</evidence>
<dbReference type="PROSITE" id="PS00237">
    <property type="entry name" value="G_PROTEIN_RECEP_F1_1"/>
    <property type="match status" value="1"/>
</dbReference>
<feature type="transmembrane region" description="Helical" evidence="14">
    <location>
        <begin position="208"/>
        <end position="229"/>
    </location>
</feature>
<keyword evidence="3 14" id="KW-0716">Sensory transduction</keyword>
<keyword evidence="8 14" id="KW-0472">Membrane</keyword>